<proteinExistence type="predicted"/>
<keyword evidence="1" id="KW-0812">Transmembrane</keyword>
<gene>
    <name evidence="3" type="ORF">LY90DRAFT_708954</name>
</gene>
<reference evidence="3 4" key="1">
    <citation type="submission" date="2016-08" db="EMBL/GenBank/DDBJ databases">
        <title>A Parts List for Fungal Cellulosomes Revealed by Comparative Genomics.</title>
        <authorList>
            <consortium name="DOE Joint Genome Institute"/>
            <person name="Haitjema C.H."/>
            <person name="Gilmore S.P."/>
            <person name="Henske J.K."/>
            <person name="Solomon K.V."/>
            <person name="De Groot R."/>
            <person name="Kuo A."/>
            <person name="Mondo S.J."/>
            <person name="Salamov A.A."/>
            <person name="Labutti K."/>
            <person name="Zhao Z."/>
            <person name="Chiniquy J."/>
            <person name="Barry K."/>
            <person name="Brewer H.M."/>
            <person name="Purvine S.O."/>
            <person name="Wright A.T."/>
            <person name="Boxma B."/>
            <person name="Van Alen T."/>
            <person name="Hackstein J.H."/>
            <person name="Baker S.E."/>
            <person name="Grigoriev I.V."/>
            <person name="O'Malley M.A."/>
        </authorList>
    </citation>
    <scope>NUCLEOTIDE SEQUENCE [LARGE SCALE GENOMIC DNA]</scope>
    <source>
        <strain evidence="3 4">G1</strain>
    </source>
</reference>
<keyword evidence="1" id="KW-1133">Transmembrane helix</keyword>
<sequence length="278" mass="32070">MKTLIFYITLVLSYVATVNLTPLDGEYAGSFKYTNYTMKDIENIEVIKCNTDDDCPEFSNGCALYTHWDGENDIEYNLCEMTFMCHDNSTCIFLNNASTYYINIKEMEYGIAFVEDKIILHSCSKQMYKHNLCETDTCITADNCYSNLCIHDTCITNPNYPSYICRLDWVDEDKKPEMQCKKANGEKCSHDDECDQVNVCDNDLEVCASPLITEHHRDRKFLDYLFFLGVVVTVIIILTLIVLISLFVLSCAYVAFDELKNILFNIGDDYRQLEDTNN</sequence>
<evidence type="ECO:0000313" key="3">
    <source>
        <dbReference type="EMBL" id="ORY09788.1"/>
    </source>
</evidence>
<protein>
    <submittedName>
        <fullName evidence="3">Uncharacterized protein</fullName>
    </submittedName>
</protein>
<dbReference type="Proteomes" id="UP000193920">
    <property type="component" value="Unassembled WGS sequence"/>
</dbReference>
<organism evidence="3 4">
    <name type="scientific">Neocallimastix californiae</name>
    <dbReference type="NCBI Taxonomy" id="1754190"/>
    <lineage>
        <taxon>Eukaryota</taxon>
        <taxon>Fungi</taxon>
        <taxon>Fungi incertae sedis</taxon>
        <taxon>Chytridiomycota</taxon>
        <taxon>Chytridiomycota incertae sedis</taxon>
        <taxon>Neocallimastigomycetes</taxon>
        <taxon>Neocallimastigales</taxon>
        <taxon>Neocallimastigaceae</taxon>
        <taxon>Neocallimastix</taxon>
    </lineage>
</organism>
<evidence type="ECO:0000256" key="2">
    <source>
        <dbReference type="SAM" id="SignalP"/>
    </source>
</evidence>
<keyword evidence="1" id="KW-0472">Membrane</keyword>
<evidence type="ECO:0000256" key="1">
    <source>
        <dbReference type="SAM" id="Phobius"/>
    </source>
</evidence>
<name>A0A1Y1ZHQ5_9FUNG</name>
<evidence type="ECO:0000313" key="4">
    <source>
        <dbReference type="Proteomes" id="UP000193920"/>
    </source>
</evidence>
<dbReference type="EMBL" id="MCOG01000403">
    <property type="protein sequence ID" value="ORY09788.1"/>
    <property type="molecule type" value="Genomic_DNA"/>
</dbReference>
<accession>A0A1Y1ZHQ5</accession>
<feature type="signal peptide" evidence="2">
    <location>
        <begin position="1"/>
        <end position="20"/>
    </location>
</feature>
<keyword evidence="4" id="KW-1185">Reference proteome</keyword>
<dbReference type="OrthoDB" id="2137398at2759"/>
<feature type="chain" id="PRO_5012146725" evidence="2">
    <location>
        <begin position="21"/>
        <end position="278"/>
    </location>
</feature>
<keyword evidence="2" id="KW-0732">Signal</keyword>
<dbReference type="AlphaFoldDB" id="A0A1Y1ZHQ5"/>
<feature type="transmembrane region" description="Helical" evidence="1">
    <location>
        <begin position="224"/>
        <end position="256"/>
    </location>
</feature>
<comment type="caution">
    <text evidence="3">The sequence shown here is derived from an EMBL/GenBank/DDBJ whole genome shotgun (WGS) entry which is preliminary data.</text>
</comment>